<dbReference type="RefSeq" id="WP_338193997.1">
    <property type="nucleotide sequence ID" value="NZ_AP027268.1"/>
</dbReference>
<dbReference type="Proteomes" id="UP001330184">
    <property type="component" value="Chromosome"/>
</dbReference>
<evidence type="ECO:0000313" key="2">
    <source>
        <dbReference type="Proteomes" id="UP001330184"/>
    </source>
</evidence>
<reference evidence="1 2" key="1">
    <citation type="submission" date="2023-01" db="EMBL/GenBank/DDBJ databases">
        <title>Complete genome sequence of Muricauda aquimarina strain IFOP_LL357.</title>
        <authorList>
            <person name="Gajardo G."/>
            <person name="Ueki S."/>
            <person name="Maruyama F."/>
        </authorList>
    </citation>
    <scope>NUCLEOTIDE SEQUENCE [LARGE SCALE GENOMIC DNA]</scope>
    <source>
        <strain evidence="1 2">IFOP_LL357</strain>
    </source>
</reference>
<dbReference type="AlphaFoldDB" id="A0AA48HE00"/>
<evidence type="ECO:0000313" key="1">
    <source>
        <dbReference type="EMBL" id="BDW93460.1"/>
    </source>
</evidence>
<dbReference type="EMBL" id="AP027268">
    <property type="protein sequence ID" value="BDW93460.1"/>
    <property type="molecule type" value="Genomic_DNA"/>
</dbReference>
<sequence length="158" mass="18793">MDFKKQIESNNYLSKKYDYYFLFHDNEIYNNLEFNQKIKSFSLNNTADYLIVDLINLKAFDNYKGKSSVKIPLKNNLSLEYLDSINIEGDKTYEDLLFEFLIFDNINNWEIYCNVGKEFAVAGCNSDIAILFDDFIKPYEYFSFEEKLEELKTLFVKS</sequence>
<keyword evidence="2" id="KW-1185">Reference proteome</keyword>
<accession>A0AA48HE00</accession>
<name>A0AA48HE00_9FLAO</name>
<protein>
    <submittedName>
        <fullName evidence="1">Uncharacterized protein</fullName>
    </submittedName>
</protein>
<proteinExistence type="predicted"/>
<gene>
    <name evidence="1" type="ORF">MACH07_22920</name>
</gene>
<organism evidence="1 2">
    <name type="scientific">Flagellimonas marinaquae</name>
    <dbReference type="NCBI Taxonomy" id="254955"/>
    <lineage>
        <taxon>Bacteria</taxon>
        <taxon>Pseudomonadati</taxon>
        <taxon>Bacteroidota</taxon>
        <taxon>Flavobacteriia</taxon>
        <taxon>Flavobacteriales</taxon>
        <taxon>Flavobacteriaceae</taxon>
        <taxon>Flagellimonas</taxon>
    </lineage>
</organism>